<dbReference type="PROSITE" id="PS00519">
    <property type="entry name" value="HTH_ASNC_1"/>
    <property type="match status" value="1"/>
</dbReference>
<keyword evidence="3" id="KW-0804">Transcription</keyword>
<dbReference type="Gene3D" id="1.10.10.10">
    <property type="entry name" value="Winged helix-like DNA-binding domain superfamily/Winged helix DNA-binding domain"/>
    <property type="match status" value="1"/>
</dbReference>
<dbReference type="SUPFAM" id="SSF54909">
    <property type="entry name" value="Dimeric alpha+beta barrel"/>
    <property type="match status" value="1"/>
</dbReference>
<dbReference type="PRINTS" id="PR00033">
    <property type="entry name" value="HTHASNC"/>
</dbReference>
<dbReference type="CDD" id="cd00090">
    <property type="entry name" value="HTH_ARSR"/>
    <property type="match status" value="1"/>
</dbReference>
<proteinExistence type="predicted"/>
<evidence type="ECO:0000313" key="6">
    <source>
        <dbReference type="Proteomes" id="UP001422074"/>
    </source>
</evidence>
<dbReference type="InterPro" id="IPR036388">
    <property type="entry name" value="WH-like_DNA-bd_sf"/>
</dbReference>
<evidence type="ECO:0000256" key="2">
    <source>
        <dbReference type="ARBA" id="ARBA00023125"/>
    </source>
</evidence>
<dbReference type="InterPro" id="IPR011991">
    <property type="entry name" value="ArsR-like_HTH"/>
</dbReference>
<accession>A0ABU9X1V6</accession>
<evidence type="ECO:0000256" key="3">
    <source>
        <dbReference type="ARBA" id="ARBA00023163"/>
    </source>
</evidence>
<evidence type="ECO:0000313" key="5">
    <source>
        <dbReference type="EMBL" id="MEN2745439.1"/>
    </source>
</evidence>
<dbReference type="InterPro" id="IPR019887">
    <property type="entry name" value="Tscrpt_reg_AsnC/Lrp_C"/>
</dbReference>
<dbReference type="Pfam" id="PF13412">
    <property type="entry name" value="HTH_24"/>
    <property type="match status" value="1"/>
</dbReference>
<keyword evidence="1" id="KW-0805">Transcription regulation</keyword>
<feature type="domain" description="HTH asnC-type" evidence="4">
    <location>
        <begin position="1"/>
        <end position="62"/>
    </location>
</feature>
<evidence type="ECO:0000256" key="1">
    <source>
        <dbReference type="ARBA" id="ARBA00023015"/>
    </source>
</evidence>
<dbReference type="EMBL" id="JBDFRB010000013">
    <property type="protein sequence ID" value="MEN2745439.1"/>
    <property type="molecule type" value="Genomic_DNA"/>
</dbReference>
<reference evidence="5 6" key="1">
    <citation type="submission" date="2024-05" db="EMBL/GenBank/DDBJ databases">
        <title>Sinomonas sp. nov., isolated from a waste landfill.</title>
        <authorList>
            <person name="Zhao Y."/>
        </authorList>
    </citation>
    <scope>NUCLEOTIDE SEQUENCE [LARGE SCALE GENOMIC DNA]</scope>
    <source>
        <strain evidence="5 6">CCTCC AB2014300</strain>
    </source>
</reference>
<dbReference type="Gene3D" id="3.30.70.920">
    <property type="match status" value="1"/>
</dbReference>
<dbReference type="InterPro" id="IPR019888">
    <property type="entry name" value="Tscrpt_reg_AsnC-like"/>
</dbReference>
<dbReference type="PANTHER" id="PTHR30154:SF34">
    <property type="entry name" value="TRANSCRIPTIONAL REGULATOR AZLB"/>
    <property type="match status" value="1"/>
</dbReference>
<organism evidence="5 6">
    <name type="scientific">Sinomonas halotolerans</name>
    <dbReference type="NCBI Taxonomy" id="1644133"/>
    <lineage>
        <taxon>Bacteria</taxon>
        <taxon>Bacillati</taxon>
        <taxon>Actinomycetota</taxon>
        <taxon>Actinomycetes</taxon>
        <taxon>Micrococcales</taxon>
        <taxon>Micrococcaceae</taxon>
        <taxon>Sinomonas</taxon>
    </lineage>
</organism>
<evidence type="ECO:0000259" key="4">
    <source>
        <dbReference type="PROSITE" id="PS50956"/>
    </source>
</evidence>
<gene>
    <name evidence="5" type="ORF">ABCQ75_12965</name>
</gene>
<dbReference type="PROSITE" id="PS50956">
    <property type="entry name" value="HTH_ASNC_2"/>
    <property type="match status" value="1"/>
</dbReference>
<dbReference type="SUPFAM" id="SSF46785">
    <property type="entry name" value="Winged helix' DNA-binding domain"/>
    <property type="match status" value="1"/>
</dbReference>
<dbReference type="InterPro" id="IPR000485">
    <property type="entry name" value="AsnC-type_HTH_dom"/>
</dbReference>
<dbReference type="Pfam" id="PF01037">
    <property type="entry name" value="AsnC_trans_reg"/>
    <property type="match status" value="1"/>
</dbReference>
<dbReference type="InterPro" id="IPR036390">
    <property type="entry name" value="WH_DNA-bd_sf"/>
</dbReference>
<dbReference type="InterPro" id="IPR019885">
    <property type="entry name" value="Tscrpt_reg_HTH_AsnC-type_CS"/>
</dbReference>
<name>A0ABU9X1V6_9MICC</name>
<dbReference type="RefSeq" id="WP_345885807.1">
    <property type="nucleotide sequence ID" value="NZ_JBDFRB010000013.1"/>
</dbReference>
<dbReference type="SMART" id="SM00344">
    <property type="entry name" value="HTH_ASNC"/>
    <property type="match status" value="1"/>
</dbReference>
<dbReference type="InterPro" id="IPR011008">
    <property type="entry name" value="Dimeric_a/b-barrel"/>
</dbReference>
<protein>
    <submittedName>
        <fullName evidence="5">Lrp/AsnC family transcriptional regulator</fullName>
    </submittedName>
</protein>
<dbReference type="Proteomes" id="UP001422074">
    <property type="component" value="Unassembled WGS sequence"/>
</dbReference>
<comment type="caution">
    <text evidence="5">The sequence shown here is derived from an EMBL/GenBank/DDBJ whole genome shotgun (WGS) entry which is preliminary data.</text>
</comment>
<sequence>MDAIDHRIIAELRKDGRLTNQDLADRVGLSPSPCLRRVRRLEAEGIISGYTARVDLRKYGLPVAAYVRLRLSKHGDTRGIEERLAGIDQVQECYLMAGDHDFLLRVAVDSIDGYERFLREHLHGIADVSSIETNFVMSTVKETGPLPR</sequence>
<keyword evidence="6" id="KW-1185">Reference proteome</keyword>
<dbReference type="PANTHER" id="PTHR30154">
    <property type="entry name" value="LEUCINE-RESPONSIVE REGULATORY PROTEIN"/>
    <property type="match status" value="1"/>
</dbReference>
<keyword evidence="2" id="KW-0238">DNA-binding</keyword>